<feature type="transmembrane region" description="Helical" evidence="5">
    <location>
        <begin position="168"/>
        <end position="189"/>
    </location>
</feature>
<dbReference type="GO" id="GO:0016020">
    <property type="term" value="C:membrane"/>
    <property type="evidence" value="ECO:0007669"/>
    <property type="project" value="UniProtKB-SubCell"/>
</dbReference>
<feature type="transmembrane region" description="Helical" evidence="5">
    <location>
        <begin position="241"/>
        <end position="261"/>
    </location>
</feature>
<feature type="transmembrane region" description="Helical" evidence="5">
    <location>
        <begin position="92"/>
        <end position="111"/>
    </location>
</feature>
<evidence type="ECO:0000313" key="7">
    <source>
        <dbReference type="EMBL" id="CAD8438751.1"/>
    </source>
</evidence>
<dbReference type="InterPro" id="IPR004853">
    <property type="entry name" value="Sugar_P_trans_dom"/>
</dbReference>
<dbReference type="AlphaFoldDB" id="A0A7S0CZV3"/>
<evidence type="ECO:0000256" key="2">
    <source>
        <dbReference type="ARBA" id="ARBA00022692"/>
    </source>
</evidence>
<gene>
    <name evidence="7" type="ORF">MSP1401_LOCUS5398</name>
</gene>
<accession>A0A7S0CZV3</accession>
<keyword evidence="3 5" id="KW-1133">Transmembrane helix</keyword>
<evidence type="ECO:0000259" key="6">
    <source>
        <dbReference type="Pfam" id="PF03151"/>
    </source>
</evidence>
<evidence type="ECO:0000256" key="5">
    <source>
        <dbReference type="SAM" id="Phobius"/>
    </source>
</evidence>
<feature type="transmembrane region" description="Helical" evidence="5">
    <location>
        <begin position="273"/>
        <end position="290"/>
    </location>
</feature>
<evidence type="ECO:0000256" key="1">
    <source>
        <dbReference type="ARBA" id="ARBA00004141"/>
    </source>
</evidence>
<dbReference type="EMBL" id="HBEN01006591">
    <property type="protein sequence ID" value="CAD8438751.1"/>
    <property type="molecule type" value="Transcribed_RNA"/>
</dbReference>
<comment type="subcellular location">
    <subcellularLocation>
        <location evidence="1">Membrane</location>
        <topology evidence="1">Multi-pass membrane protein</topology>
    </subcellularLocation>
</comment>
<feature type="transmembrane region" description="Helical" evidence="5">
    <location>
        <begin position="20"/>
        <end position="36"/>
    </location>
</feature>
<dbReference type="PANTHER" id="PTHR11132">
    <property type="entry name" value="SOLUTE CARRIER FAMILY 35"/>
    <property type="match status" value="1"/>
</dbReference>
<feature type="transmembrane region" description="Helical" evidence="5">
    <location>
        <begin position="145"/>
        <end position="162"/>
    </location>
</feature>
<dbReference type="Pfam" id="PF03151">
    <property type="entry name" value="TPT"/>
    <property type="match status" value="1"/>
</dbReference>
<name>A0A7S0CZV3_MICPS</name>
<feature type="transmembrane region" description="Helical" evidence="5">
    <location>
        <begin position="296"/>
        <end position="314"/>
    </location>
</feature>
<organism evidence="7">
    <name type="scientific">Micromonas pusilla</name>
    <name type="common">Picoplanktonic green alga</name>
    <name type="synonym">Chromulina pusilla</name>
    <dbReference type="NCBI Taxonomy" id="38833"/>
    <lineage>
        <taxon>Eukaryota</taxon>
        <taxon>Viridiplantae</taxon>
        <taxon>Chlorophyta</taxon>
        <taxon>Mamiellophyceae</taxon>
        <taxon>Mamiellales</taxon>
        <taxon>Mamiellaceae</taxon>
        <taxon>Micromonas</taxon>
    </lineage>
</organism>
<sequence>MGFEEMSADENPATKRMVDAFAWSLNIFTSVAIVMVNKQLMGGSGYGFSFATTLCGLHFMCTASIGLCTGGNRKADDKNPAGEKMRIPQHDIAMFVVVAATSIIGLNMSLMLNTIGFYQVCKLAQIPTMCVLELVFMGKKFSRRVIQAIVVVLLGVGVATVSDLEMNPAGTVAAIVGVVSTSAQQILVAHLQKKHNVTSNFLLAKTSPYMAGSMLLFGPALDELITGKWVFDYEWSSVATFALLVSCFFAVLVNVSSFLCIGRFSAVSFQVIGHVKTCLVFFFGWVIFAAPITSRNVLGCALAVVGMIYYSHAVTKPAPTMTPSGSQNGIASGKA</sequence>
<keyword evidence="4 5" id="KW-0472">Membrane</keyword>
<dbReference type="InterPro" id="IPR050186">
    <property type="entry name" value="TPT_transporter"/>
</dbReference>
<feature type="domain" description="Sugar phosphate transporter" evidence="6">
    <location>
        <begin position="84"/>
        <end position="311"/>
    </location>
</feature>
<feature type="transmembrane region" description="Helical" evidence="5">
    <location>
        <begin position="48"/>
        <end position="71"/>
    </location>
</feature>
<proteinExistence type="predicted"/>
<evidence type="ECO:0000256" key="3">
    <source>
        <dbReference type="ARBA" id="ARBA00022989"/>
    </source>
</evidence>
<reference evidence="7" key="1">
    <citation type="submission" date="2021-01" db="EMBL/GenBank/DDBJ databases">
        <authorList>
            <person name="Corre E."/>
            <person name="Pelletier E."/>
            <person name="Niang G."/>
            <person name="Scheremetjew M."/>
            <person name="Finn R."/>
            <person name="Kale V."/>
            <person name="Holt S."/>
            <person name="Cochrane G."/>
            <person name="Meng A."/>
            <person name="Brown T."/>
            <person name="Cohen L."/>
        </authorList>
    </citation>
    <scope>NUCLEOTIDE SEQUENCE</scope>
    <source>
        <strain evidence="7">CCAC1681</strain>
    </source>
</reference>
<protein>
    <recommendedName>
        <fullName evidence="6">Sugar phosphate transporter domain-containing protein</fullName>
    </recommendedName>
</protein>
<keyword evidence="2 5" id="KW-0812">Transmembrane</keyword>
<evidence type="ECO:0000256" key="4">
    <source>
        <dbReference type="ARBA" id="ARBA00023136"/>
    </source>
</evidence>